<keyword evidence="5" id="KW-1185">Reference proteome</keyword>
<feature type="region of interest" description="Disordered" evidence="1">
    <location>
        <begin position="200"/>
        <end position="246"/>
    </location>
</feature>
<dbReference type="InterPro" id="IPR038765">
    <property type="entry name" value="Papain-like_cys_pep_sf"/>
</dbReference>
<feature type="transmembrane region" description="Helical" evidence="2">
    <location>
        <begin position="6"/>
        <end position="26"/>
    </location>
</feature>
<comment type="caution">
    <text evidence="4">The sequence shown here is derived from an EMBL/GenBank/DDBJ whole genome shotgun (WGS) entry which is preliminary data.</text>
</comment>
<dbReference type="Gene3D" id="3.90.70.10">
    <property type="entry name" value="Cysteine proteinases"/>
    <property type="match status" value="1"/>
</dbReference>
<keyword evidence="2" id="KW-1133">Transmembrane helix</keyword>
<evidence type="ECO:0000256" key="1">
    <source>
        <dbReference type="SAM" id="MobiDB-lite"/>
    </source>
</evidence>
<feature type="compositionally biased region" description="Basic and acidic residues" evidence="1">
    <location>
        <begin position="204"/>
        <end position="223"/>
    </location>
</feature>
<proteinExistence type="predicted"/>
<evidence type="ECO:0000313" key="4">
    <source>
        <dbReference type="EMBL" id="MDI1492956.1"/>
    </source>
</evidence>
<dbReference type="Pfam" id="PF00443">
    <property type="entry name" value="UCH"/>
    <property type="match status" value="1"/>
</dbReference>
<dbReference type="AlphaFoldDB" id="A0AA43QX42"/>
<dbReference type="EMBL" id="JAPUFD010000022">
    <property type="protein sequence ID" value="MDI1492956.1"/>
    <property type="molecule type" value="Genomic_DNA"/>
</dbReference>
<keyword evidence="2" id="KW-0812">Transmembrane</keyword>
<reference evidence="4" key="1">
    <citation type="journal article" date="2023" name="Genome Biol. Evol.">
        <title>First Whole Genome Sequence and Flow Cytometry Genome Size Data for the Lichen-Forming Fungus Ramalina farinacea (Ascomycota).</title>
        <authorList>
            <person name="Llewellyn T."/>
            <person name="Mian S."/>
            <person name="Hill R."/>
            <person name="Leitch I.J."/>
            <person name="Gaya E."/>
        </authorList>
    </citation>
    <scope>NUCLEOTIDE SEQUENCE</scope>
    <source>
        <strain evidence="4">LIQ254RAFAR</strain>
    </source>
</reference>
<dbReference type="GO" id="GO:0004843">
    <property type="term" value="F:cysteine-type deubiquitinase activity"/>
    <property type="evidence" value="ECO:0007669"/>
    <property type="project" value="InterPro"/>
</dbReference>
<accession>A0AA43QX42</accession>
<sequence length="478" mass="53740">MPDKPLTVFTYAASASLAAVALVYFFHPTYLLDDPSSTASANSRKKGIIGLVNPANDCFINCNLQSLAGLGDLRVYLIREVHRRDLGGNEVYGVLPDEKDEEEGEKRKKLDARKLLSLQAGEVTRGLKAMIDRLNERPIARKTISAAPFIRVLESAFGTTISKAQQDAQELLQIVAERLSEEYHAGHEARKRFSRRARTLIHSMEPEEKVEKKGSDSDSKRDSGQTALSETEKILTGRSEQGGMMDDEDGFPLEGKTEARVECSFCHFVPKVTPTSFVMLNLMVPQQNHSSLNDCFDAHFKTEHIDDYKCDKCRLVHAIETFTKEMTNTKSSQRRKELDVSLEKLKEALSQDPEKLPQDVTLPDIKSAPKRRVARYTEIVTFPKLLIIHLSRSIFDPRSSSTKNLAKVSFPDRLPVGGLLKRRHYKLLGVTIIHNVQRVHSLHISTHFGDVIHSLNAAILEARTKPTGAQKCRSDRER</sequence>
<name>A0AA43QX42_9LECA</name>
<dbReference type="PROSITE" id="PS50235">
    <property type="entry name" value="USP_3"/>
    <property type="match status" value="1"/>
</dbReference>
<dbReference type="InterPro" id="IPR050164">
    <property type="entry name" value="Peptidase_C19"/>
</dbReference>
<protein>
    <recommendedName>
        <fullName evidence="3">USP domain-containing protein</fullName>
    </recommendedName>
</protein>
<organism evidence="4 5">
    <name type="scientific">Ramalina farinacea</name>
    <dbReference type="NCBI Taxonomy" id="258253"/>
    <lineage>
        <taxon>Eukaryota</taxon>
        <taxon>Fungi</taxon>
        <taxon>Dikarya</taxon>
        <taxon>Ascomycota</taxon>
        <taxon>Pezizomycotina</taxon>
        <taxon>Lecanoromycetes</taxon>
        <taxon>OSLEUM clade</taxon>
        <taxon>Lecanoromycetidae</taxon>
        <taxon>Lecanorales</taxon>
        <taxon>Lecanorineae</taxon>
        <taxon>Ramalinaceae</taxon>
        <taxon>Ramalina</taxon>
    </lineage>
</organism>
<dbReference type="PROSITE" id="PS00972">
    <property type="entry name" value="USP_1"/>
    <property type="match status" value="1"/>
</dbReference>
<gene>
    <name evidence="4" type="ORF">OHK93_004740</name>
</gene>
<evidence type="ECO:0000259" key="3">
    <source>
        <dbReference type="PROSITE" id="PS50235"/>
    </source>
</evidence>
<keyword evidence="2" id="KW-0472">Membrane</keyword>
<dbReference type="InterPro" id="IPR001394">
    <property type="entry name" value="Peptidase_C19_UCH"/>
</dbReference>
<dbReference type="GO" id="GO:0016579">
    <property type="term" value="P:protein deubiquitination"/>
    <property type="evidence" value="ECO:0007669"/>
    <property type="project" value="InterPro"/>
</dbReference>
<dbReference type="SUPFAM" id="SSF54001">
    <property type="entry name" value="Cysteine proteinases"/>
    <property type="match status" value="1"/>
</dbReference>
<dbReference type="InterPro" id="IPR028889">
    <property type="entry name" value="USP"/>
</dbReference>
<dbReference type="GO" id="GO:0005829">
    <property type="term" value="C:cytosol"/>
    <property type="evidence" value="ECO:0007669"/>
    <property type="project" value="TreeGrafter"/>
</dbReference>
<dbReference type="PANTHER" id="PTHR24006">
    <property type="entry name" value="UBIQUITIN CARBOXYL-TERMINAL HYDROLASE"/>
    <property type="match status" value="1"/>
</dbReference>
<evidence type="ECO:0000313" key="5">
    <source>
        <dbReference type="Proteomes" id="UP001161017"/>
    </source>
</evidence>
<evidence type="ECO:0000256" key="2">
    <source>
        <dbReference type="SAM" id="Phobius"/>
    </source>
</evidence>
<dbReference type="Proteomes" id="UP001161017">
    <property type="component" value="Unassembled WGS sequence"/>
</dbReference>
<dbReference type="GO" id="GO:0005634">
    <property type="term" value="C:nucleus"/>
    <property type="evidence" value="ECO:0007669"/>
    <property type="project" value="TreeGrafter"/>
</dbReference>
<dbReference type="PANTHER" id="PTHR24006:SF904">
    <property type="entry name" value="UBIQUITIN CARBOXYL-TERMINAL HYDROLASE 16"/>
    <property type="match status" value="1"/>
</dbReference>
<dbReference type="InterPro" id="IPR018200">
    <property type="entry name" value="USP_CS"/>
</dbReference>
<feature type="domain" description="USP" evidence="3">
    <location>
        <begin position="49"/>
        <end position="478"/>
    </location>
</feature>